<reference evidence="2" key="1">
    <citation type="submission" date="2024-07" db="EMBL/GenBank/DDBJ databases">
        <authorList>
            <person name="Yu S.T."/>
        </authorList>
    </citation>
    <scope>NUCLEOTIDE SEQUENCE</scope>
    <source>
        <strain evidence="2">R44</strain>
    </source>
</reference>
<evidence type="ECO:0000313" key="2">
    <source>
        <dbReference type="EMBL" id="XDQ72968.1"/>
    </source>
</evidence>
<feature type="chain" id="PRO_5044287972" description="Lipoprotein" evidence="1">
    <location>
        <begin position="26"/>
        <end position="181"/>
    </location>
</feature>
<sequence>MKPWTRRTLLTAVVLSALSPLTGCTVPVAGFTGVTVTAEGEPLGVILMCHDQVDAAVLYPDEPVTDPAAEATADTEEPEYTDSWTSAVPVRGFTSWPLTIPPGFDTATNFWTPDEPPHALKEGRLYTLHGATRDNSWSTLHHSFTLADLKKLRPDQVAYTDDDKVRTTTVADFRAHACEGF</sequence>
<accession>A0AB39T2T9</accession>
<gene>
    <name evidence="2" type="ORF">AB5J54_21830</name>
</gene>
<name>A0AB39T2T9_9ACTN</name>
<evidence type="ECO:0000256" key="1">
    <source>
        <dbReference type="SAM" id="SignalP"/>
    </source>
</evidence>
<evidence type="ECO:0008006" key="3">
    <source>
        <dbReference type="Google" id="ProtNLM"/>
    </source>
</evidence>
<dbReference type="RefSeq" id="WP_369145583.1">
    <property type="nucleotide sequence ID" value="NZ_CP163444.1"/>
</dbReference>
<proteinExistence type="predicted"/>
<keyword evidence="1" id="KW-0732">Signal</keyword>
<dbReference type="AlphaFoldDB" id="A0AB39T2T9"/>
<feature type="signal peptide" evidence="1">
    <location>
        <begin position="1"/>
        <end position="25"/>
    </location>
</feature>
<dbReference type="EMBL" id="CP163444">
    <property type="protein sequence ID" value="XDQ72968.1"/>
    <property type="molecule type" value="Genomic_DNA"/>
</dbReference>
<organism evidence="2">
    <name type="scientific">Streptomyces sp. R44</name>
    <dbReference type="NCBI Taxonomy" id="3238633"/>
    <lineage>
        <taxon>Bacteria</taxon>
        <taxon>Bacillati</taxon>
        <taxon>Actinomycetota</taxon>
        <taxon>Actinomycetes</taxon>
        <taxon>Kitasatosporales</taxon>
        <taxon>Streptomycetaceae</taxon>
        <taxon>Streptomyces</taxon>
    </lineage>
</organism>
<protein>
    <recommendedName>
        <fullName evidence="3">Lipoprotein</fullName>
    </recommendedName>
</protein>